<dbReference type="SUPFAM" id="SSF82866">
    <property type="entry name" value="Multidrug efflux transporter AcrB transmembrane domain"/>
    <property type="match status" value="2"/>
</dbReference>
<dbReference type="InterPro" id="IPR051697">
    <property type="entry name" value="Patched_domain-protein"/>
</dbReference>
<protein>
    <recommendedName>
        <fullName evidence="9">Patched domain-containing protein 3</fullName>
    </recommendedName>
</protein>
<feature type="transmembrane region" description="Helical" evidence="10">
    <location>
        <begin position="779"/>
        <end position="797"/>
    </location>
</feature>
<sequence length="878" mass="98633">MPRCRTDCIEKPFSRLFEKLGHVVGSSPVWFIIIPLLLSLAFGGGLLFLAELEDNDIENQFTPINGSSKEARLFVMENFPHNDSMFSSQRLYAEGKYAITILSAQNGGDILTKSLFQEVLRINQKVTSLSVKSGQTEIGFQDLCTTTDGKCVSNSIIDITDNNADQIEKMNLTFPTYTFRNRPLFLGSELGGVKTSGNSVQSVQAVRLFYFLKNISGSNDWLKEFHKTLYAESNNKNVKISHFTSLSRQEEVQKHTTDGLPFFSITYVLAILFSIVSCMRLDNVRNRLWVAVIGVLSAGMAVISSFGLLLYAGVPFVITVANSPFLILGIGVDDMFIMLANWQQTNVKDSVAKRMAETYKEAAMSITITTLTNVLGFYIGLTSDFASVQIFCLYTSTAIIFCFLYNITFFGGFLALNGRREAGNRHWLTCLKIPFENPEGKSKAYALCCTGGDFDRQTGTEHEQPVNHFFKKFYGPFLTKTPTKVGVIILYLGYLAAGIYGCLLLKQGIEMKHLAADDSYVIEFYDDENKYFSNFGPNVMVVVTEKFPYWDKCRRSELDRCMEDFRKLSFVDSDLYTSWLDSYVKFAENAGQDVNNETVFKTNLPDFFKRAPDFEQDVNIVNGTIVASRVFVQTIDIINASMEITMFNDLKSTADYCRAAKLLVYHPMFIYLDQYTVIVSSTIQNVAVTAAVMLVISLVLIPNPLCSLWVTFSIGSVITGVSGFMALWKVNLDSISMIILVVCIGFTVDFSAHISYSFVSSKKETANERAIDALFCLGYPILQGALSTIIGVLVLAASKNHIFRTFFKIMFLVMVFGLLHGILFIPVFLTLFSCNSKQKKDKYNQEFLRQSMRTRQTHVYVTQNSNLWSGRSLDPDCP</sequence>
<keyword evidence="13" id="KW-1185">Reference proteome</keyword>
<evidence type="ECO:0000256" key="7">
    <source>
        <dbReference type="ARBA" id="ARBA00057027"/>
    </source>
</evidence>
<dbReference type="PANTHER" id="PTHR10796">
    <property type="entry name" value="PATCHED-RELATED"/>
    <property type="match status" value="1"/>
</dbReference>
<accession>A0A9D3P9E6</accession>
<feature type="transmembrane region" description="Helical" evidence="10">
    <location>
        <begin position="675"/>
        <end position="701"/>
    </location>
</feature>
<name>A0A9D3P9E6_9TELE</name>
<comment type="caution">
    <text evidence="12">The sequence shown here is derived from an EMBL/GenBank/DDBJ whole genome shotgun (WGS) entry which is preliminary data.</text>
</comment>
<gene>
    <name evidence="12" type="ORF">KOW79_001092</name>
</gene>
<feature type="transmembrane region" description="Helical" evidence="10">
    <location>
        <begin position="707"/>
        <end position="728"/>
    </location>
</feature>
<evidence type="ECO:0000313" key="12">
    <source>
        <dbReference type="EMBL" id="KAG7336399.1"/>
    </source>
</evidence>
<evidence type="ECO:0000256" key="9">
    <source>
        <dbReference type="ARBA" id="ARBA00074262"/>
    </source>
</evidence>
<evidence type="ECO:0000256" key="5">
    <source>
        <dbReference type="ARBA" id="ARBA00023136"/>
    </source>
</evidence>
<feature type="transmembrane region" description="Helical" evidence="10">
    <location>
        <begin position="735"/>
        <end position="759"/>
    </location>
</feature>
<evidence type="ECO:0000256" key="10">
    <source>
        <dbReference type="SAM" id="Phobius"/>
    </source>
</evidence>
<dbReference type="GO" id="GO:0016020">
    <property type="term" value="C:membrane"/>
    <property type="evidence" value="ECO:0007669"/>
    <property type="project" value="InterPro"/>
</dbReference>
<feature type="transmembrane region" description="Helical" evidence="10">
    <location>
        <begin position="29"/>
        <end position="50"/>
    </location>
</feature>
<reference evidence="12 13" key="1">
    <citation type="submission" date="2021-06" db="EMBL/GenBank/DDBJ databases">
        <title>Chromosome-level genome assembly of the red-tail catfish (Hemibagrus wyckioides).</title>
        <authorList>
            <person name="Shao F."/>
        </authorList>
    </citation>
    <scope>NUCLEOTIDE SEQUENCE [LARGE SCALE GENOMIC DNA]</scope>
    <source>
        <strain evidence="12">EC202008001</strain>
        <tissue evidence="12">Blood</tissue>
    </source>
</reference>
<dbReference type="Pfam" id="PF02460">
    <property type="entry name" value="Patched"/>
    <property type="match status" value="1"/>
</dbReference>
<dbReference type="EMBL" id="JAHKSW010000001">
    <property type="protein sequence ID" value="KAG7336399.1"/>
    <property type="molecule type" value="Genomic_DNA"/>
</dbReference>
<proteinExistence type="inferred from homology"/>
<feature type="transmembrane region" description="Helical" evidence="10">
    <location>
        <begin position="485"/>
        <end position="505"/>
    </location>
</feature>
<evidence type="ECO:0000313" key="13">
    <source>
        <dbReference type="Proteomes" id="UP000824219"/>
    </source>
</evidence>
<feature type="transmembrane region" description="Helical" evidence="10">
    <location>
        <begin position="362"/>
        <end position="381"/>
    </location>
</feature>
<keyword evidence="4 10" id="KW-1133">Transmembrane helix</keyword>
<dbReference type="Proteomes" id="UP000824219">
    <property type="component" value="Linkage Group LG01"/>
</dbReference>
<evidence type="ECO:0000256" key="8">
    <source>
        <dbReference type="ARBA" id="ARBA00060429"/>
    </source>
</evidence>
<dbReference type="PROSITE" id="PS50156">
    <property type="entry name" value="SSD"/>
    <property type="match status" value="1"/>
</dbReference>
<dbReference type="PANTHER" id="PTHR10796:SF60">
    <property type="entry name" value="PATCHED DOMAIN-CONTAINING PROTEIN 3"/>
    <property type="match status" value="1"/>
</dbReference>
<feature type="domain" description="SSD" evidence="11">
    <location>
        <begin position="259"/>
        <end position="416"/>
    </location>
</feature>
<comment type="function">
    <text evidence="7">May play a role in sperm development or sperm function. However, does not appear to have an essential role in spermatogenesis or male fertility.</text>
</comment>
<dbReference type="InterPro" id="IPR003392">
    <property type="entry name" value="PTHD_SSD"/>
</dbReference>
<evidence type="ECO:0000256" key="1">
    <source>
        <dbReference type="ARBA" id="ARBA00005585"/>
    </source>
</evidence>
<dbReference type="Gene3D" id="1.20.1640.10">
    <property type="entry name" value="Multidrug efflux transporter AcrB transmembrane domain"/>
    <property type="match status" value="2"/>
</dbReference>
<dbReference type="AlphaFoldDB" id="A0A9D3P9E6"/>
<comment type="subcellular location">
    <subcellularLocation>
        <location evidence="8">Cell projection</location>
        <location evidence="8">Cilium</location>
        <location evidence="8">Flagellum membrane</location>
        <topology evidence="8">Multi-pass membrane protein</topology>
    </subcellularLocation>
</comment>
<feature type="transmembrane region" description="Helical" evidence="10">
    <location>
        <begin position="288"/>
        <end position="312"/>
    </location>
</feature>
<keyword evidence="5 10" id="KW-0472">Membrane</keyword>
<feature type="transmembrane region" description="Helical" evidence="10">
    <location>
        <begin position="259"/>
        <end position="276"/>
    </location>
</feature>
<organism evidence="12 13">
    <name type="scientific">Hemibagrus wyckioides</name>
    <dbReference type="NCBI Taxonomy" id="337641"/>
    <lineage>
        <taxon>Eukaryota</taxon>
        <taxon>Metazoa</taxon>
        <taxon>Chordata</taxon>
        <taxon>Craniata</taxon>
        <taxon>Vertebrata</taxon>
        <taxon>Euteleostomi</taxon>
        <taxon>Actinopterygii</taxon>
        <taxon>Neopterygii</taxon>
        <taxon>Teleostei</taxon>
        <taxon>Ostariophysi</taxon>
        <taxon>Siluriformes</taxon>
        <taxon>Bagridae</taxon>
        <taxon>Hemibagrus</taxon>
    </lineage>
</organism>
<feature type="transmembrane region" description="Helical" evidence="10">
    <location>
        <begin position="324"/>
        <end position="342"/>
    </location>
</feature>
<evidence type="ECO:0000256" key="6">
    <source>
        <dbReference type="ARBA" id="ARBA00023180"/>
    </source>
</evidence>
<dbReference type="InterPro" id="IPR000731">
    <property type="entry name" value="SSD"/>
</dbReference>
<evidence type="ECO:0000256" key="2">
    <source>
        <dbReference type="ARBA" id="ARBA00022475"/>
    </source>
</evidence>
<evidence type="ECO:0000256" key="3">
    <source>
        <dbReference type="ARBA" id="ARBA00022692"/>
    </source>
</evidence>
<evidence type="ECO:0000256" key="4">
    <source>
        <dbReference type="ARBA" id="ARBA00022989"/>
    </source>
</evidence>
<dbReference type="FunFam" id="1.20.1640.10:FF:000013">
    <property type="entry name" value="PaTched Related family"/>
    <property type="match status" value="1"/>
</dbReference>
<dbReference type="GO" id="GO:0097225">
    <property type="term" value="C:sperm midpiece"/>
    <property type="evidence" value="ECO:0007669"/>
    <property type="project" value="UniProtKB-ARBA"/>
</dbReference>
<comment type="similarity">
    <text evidence="1">Belongs to the patched family.</text>
</comment>
<keyword evidence="2" id="KW-1003">Cell membrane</keyword>
<feature type="transmembrane region" description="Helical" evidence="10">
    <location>
        <begin position="393"/>
        <end position="416"/>
    </location>
</feature>
<evidence type="ECO:0000259" key="11">
    <source>
        <dbReference type="PROSITE" id="PS50156"/>
    </source>
</evidence>
<dbReference type="OrthoDB" id="6510177at2759"/>
<feature type="transmembrane region" description="Helical" evidence="10">
    <location>
        <begin position="809"/>
        <end position="832"/>
    </location>
</feature>
<keyword evidence="3 10" id="KW-0812">Transmembrane</keyword>
<keyword evidence="6" id="KW-0325">Glycoprotein</keyword>